<feature type="domain" description="DUF6534" evidence="2">
    <location>
        <begin position="89"/>
        <end position="176"/>
    </location>
</feature>
<gene>
    <name evidence="3" type="ORF">BDN71DRAFT_88434</name>
</gene>
<dbReference type="EMBL" id="MU154622">
    <property type="protein sequence ID" value="KAF9491339.1"/>
    <property type="molecule type" value="Genomic_DNA"/>
</dbReference>
<dbReference type="AlphaFoldDB" id="A0A9P5ZS30"/>
<accession>A0A9P5ZS30</accession>
<evidence type="ECO:0000259" key="2">
    <source>
        <dbReference type="Pfam" id="PF20152"/>
    </source>
</evidence>
<reference evidence="3" key="1">
    <citation type="submission" date="2020-11" db="EMBL/GenBank/DDBJ databases">
        <authorList>
            <consortium name="DOE Joint Genome Institute"/>
            <person name="Ahrendt S."/>
            <person name="Riley R."/>
            <person name="Andreopoulos W."/>
            <person name="Labutti K."/>
            <person name="Pangilinan J."/>
            <person name="Ruiz-Duenas F.J."/>
            <person name="Barrasa J.M."/>
            <person name="Sanchez-Garcia M."/>
            <person name="Camarero S."/>
            <person name="Miyauchi S."/>
            <person name="Serrano A."/>
            <person name="Linde D."/>
            <person name="Babiker R."/>
            <person name="Drula E."/>
            <person name="Ayuso-Fernandez I."/>
            <person name="Pacheco R."/>
            <person name="Padilla G."/>
            <person name="Ferreira P."/>
            <person name="Barriuso J."/>
            <person name="Kellner H."/>
            <person name="Castanera R."/>
            <person name="Alfaro M."/>
            <person name="Ramirez L."/>
            <person name="Pisabarro A.G."/>
            <person name="Kuo A."/>
            <person name="Tritt A."/>
            <person name="Lipzen A."/>
            <person name="He G."/>
            <person name="Yan M."/>
            <person name="Ng V."/>
            <person name="Cullen D."/>
            <person name="Martin F."/>
            <person name="Rosso M.-N."/>
            <person name="Henrissat B."/>
            <person name="Hibbett D."/>
            <person name="Martinez A.T."/>
            <person name="Grigoriev I.V."/>
        </authorList>
    </citation>
    <scope>NUCLEOTIDE SEQUENCE</scope>
    <source>
        <strain evidence="3">ATCC 90797</strain>
    </source>
</reference>
<protein>
    <recommendedName>
        <fullName evidence="2">DUF6534 domain-containing protein</fullName>
    </recommendedName>
</protein>
<evidence type="ECO:0000313" key="4">
    <source>
        <dbReference type="Proteomes" id="UP000807025"/>
    </source>
</evidence>
<name>A0A9P5ZS30_PLEER</name>
<keyword evidence="1" id="KW-0812">Transmembrane</keyword>
<feature type="transmembrane region" description="Helical" evidence="1">
    <location>
        <begin position="79"/>
        <end position="99"/>
    </location>
</feature>
<feature type="transmembrane region" description="Helical" evidence="1">
    <location>
        <begin position="46"/>
        <end position="67"/>
    </location>
</feature>
<dbReference type="Proteomes" id="UP000807025">
    <property type="component" value="Unassembled WGS sequence"/>
</dbReference>
<keyword evidence="4" id="KW-1185">Reference proteome</keyword>
<evidence type="ECO:0000256" key="1">
    <source>
        <dbReference type="SAM" id="Phobius"/>
    </source>
</evidence>
<dbReference type="Pfam" id="PF20152">
    <property type="entry name" value="DUF6534"/>
    <property type="match status" value="1"/>
</dbReference>
<keyword evidence="1" id="KW-1133">Transmembrane helix</keyword>
<keyword evidence="1" id="KW-0472">Membrane</keyword>
<dbReference type="PANTHER" id="PTHR40465:SF1">
    <property type="entry name" value="DUF6534 DOMAIN-CONTAINING PROTEIN"/>
    <property type="match status" value="1"/>
</dbReference>
<comment type="caution">
    <text evidence="3">The sequence shown here is derived from an EMBL/GenBank/DDBJ whole genome shotgun (WGS) entry which is preliminary data.</text>
</comment>
<organism evidence="3 4">
    <name type="scientific">Pleurotus eryngii</name>
    <name type="common">Boletus of the steppes</name>
    <dbReference type="NCBI Taxonomy" id="5323"/>
    <lineage>
        <taxon>Eukaryota</taxon>
        <taxon>Fungi</taxon>
        <taxon>Dikarya</taxon>
        <taxon>Basidiomycota</taxon>
        <taxon>Agaricomycotina</taxon>
        <taxon>Agaricomycetes</taxon>
        <taxon>Agaricomycetidae</taxon>
        <taxon>Agaricales</taxon>
        <taxon>Pleurotineae</taxon>
        <taxon>Pleurotaceae</taxon>
        <taxon>Pleurotus</taxon>
    </lineage>
</organism>
<feature type="transmembrane region" description="Helical" evidence="1">
    <location>
        <begin position="150"/>
        <end position="171"/>
    </location>
</feature>
<dbReference type="InterPro" id="IPR045339">
    <property type="entry name" value="DUF6534"/>
</dbReference>
<dbReference type="OrthoDB" id="2535105at2759"/>
<feature type="transmembrane region" description="Helical" evidence="1">
    <location>
        <begin position="120"/>
        <end position="144"/>
    </location>
</feature>
<proteinExistence type="predicted"/>
<evidence type="ECO:0000313" key="3">
    <source>
        <dbReference type="EMBL" id="KAF9491339.1"/>
    </source>
</evidence>
<dbReference type="PANTHER" id="PTHR40465">
    <property type="entry name" value="CHROMOSOME 1, WHOLE GENOME SHOTGUN SEQUENCE"/>
    <property type="match status" value="1"/>
</dbReference>
<sequence length="257" mass="27857">MSALASTTWSLDATVVVTGLLTLTTHWFFAWRVYILSRKRVIPSLIALLGTGHAATTWAVAGIAFGFDDYADVPHSWENITTSSLALGIATDLIIACSLGYHLHHARSGIPNTDKLINKLIFWAVNISILTSIADFTVVALIFAQHGESLVFIAAYAVISNLYAASLLATLNNRRYTQDHVLDEHPTVIHLDSLPSSRVKIKKSVTVVSDANFQREAQGESGGTIPSVSLSNEDIGISSEHKGSLRNGLSDEEVFHC</sequence>
<feature type="transmembrane region" description="Helical" evidence="1">
    <location>
        <begin position="13"/>
        <end position="34"/>
    </location>
</feature>